<dbReference type="PaxDb" id="30732-ENSOMEP00000025760"/>
<dbReference type="GO" id="GO:0008270">
    <property type="term" value="F:zinc ion binding"/>
    <property type="evidence" value="ECO:0007669"/>
    <property type="project" value="UniProtKB-KW"/>
</dbReference>
<dbReference type="Pfam" id="PF13975">
    <property type="entry name" value="gag-asp_proteas"/>
    <property type="match status" value="1"/>
</dbReference>
<dbReference type="Pfam" id="PF17921">
    <property type="entry name" value="Integrase_H2C2"/>
    <property type="match status" value="1"/>
</dbReference>
<organism evidence="6 7">
    <name type="scientific">Oryzias melastigma</name>
    <name type="common">Marine medaka</name>
    <dbReference type="NCBI Taxonomy" id="30732"/>
    <lineage>
        <taxon>Eukaryota</taxon>
        <taxon>Metazoa</taxon>
        <taxon>Chordata</taxon>
        <taxon>Craniata</taxon>
        <taxon>Vertebrata</taxon>
        <taxon>Euteleostomi</taxon>
        <taxon>Actinopterygii</taxon>
        <taxon>Neopterygii</taxon>
        <taxon>Teleostei</taxon>
        <taxon>Neoteleostei</taxon>
        <taxon>Acanthomorphata</taxon>
        <taxon>Ovalentaria</taxon>
        <taxon>Atherinomorphae</taxon>
        <taxon>Beloniformes</taxon>
        <taxon>Adrianichthyidae</taxon>
        <taxon>Oryziinae</taxon>
        <taxon>Oryzias</taxon>
    </lineage>
</organism>
<evidence type="ECO:0000256" key="2">
    <source>
        <dbReference type="PROSITE-ProRule" id="PRU00047"/>
    </source>
</evidence>
<dbReference type="InterPro" id="IPR021109">
    <property type="entry name" value="Peptidase_aspartic_dom_sf"/>
</dbReference>
<proteinExistence type="predicted"/>
<evidence type="ECO:0000259" key="4">
    <source>
        <dbReference type="PROSITE" id="PS50158"/>
    </source>
</evidence>
<dbReference type="Pfam" id="PF02023">
    <property type="entry name" value="SCAN"/>
    <property type="match status" value="1"/>
</dbReference>
<dbReference type="PANTHER" id="PTHR46888">
    <property type="entry name" value="ZINC KNUCKLE DOMAINCONTAINING PROTEIN-RELATED"/>
    <property type="match status" value="1"/>
</dbReference>
<feature type="compositionally biased region" description="Polar residues" evidence="3">
    <location>
        <begin position="117"/>
        <end position="132"/>
    </location>
</feature>
<evidence type="ECO:0000259" key="5">
    <source>
        <dbReference type="PROSITE" id="PS50804"/>
    </source>
</evidence>
<dbReference type="STRING" id="30732.ENSOMEP00000025760"/>
<dbReference type="Gene3D" id="1.10.4020.10">
    <property type="entry name" value="DNA breaking-rejoining enzymes"/>
    <property type="match status" value="1"/>
</dbReference>
<keyword evidence="7" id="KW-1185">Reference proteome</keyword>
<feature type="domain" description="SCAN box" evidence="5">
    <location>
        <begin position="243"/>
        <end position="319"/>
    </location>
</feature>
<dbReference type="Gene3D" id="1.10.340.70">
    <property type="match status" value="1"/>
</dbReference>
<dbReference type="PANTHER" id="PTHR46888:SF1">
    <property type="entry name" value="RIBONUCLEASE H"/>
    <property type="match status" value="1"/>
</dbReference>
<feature type="compositionally biased region" description="Basic and acidic residues" evidence="3">
    <location>
        <begin position="139"/>
        <end position="148"/>
    </location>
</feature>
<keyword evidence="2" id="KW-0863">Zinc-finger</keyword>
<sequence>MTRGRRGRGRGAGTSSFAQMEEDEDDSSLPHEGAAMAGEKTDPVVRPKQTIASGVSREHFDSDILEEIKEFMHHTRSREDLLFEHINELRKSLPRLKHDPCDDRDNPVQSDLLPTATGASRSAARQLSSPTSAVLARGVQDERNRDGVPRLSGQQRPQCLHPGEPRIPEFREGEDPESFFVRFERIARTWGWHLDEWAPRVVTLLAGKALEAYAGMDEDQSDCYDAIKAAVLMKFDVTEESYRQRFRSIAVPAGETVRETYNSIKGLYKRWMRPESRSKEDIGEKIILEQYLRVLPQDVRTWIKEHNPRSGEVAADLAERYFAAHQDHPRQKGFAPKPRYGGHMPQYRTSVDNLSAGSGKRPMTHSNSKHNFVCYYCQQPGHKAALCPLQKPKSVDLCVISSTDDTGVRCNEMLHKHVVDVAINGQHRKALVDTGSSQTLIKSSLLSNGLLNFDKNVTISCVHGCQKNYPTADVTLEIEGQAFMLTVGVLDQLAYDVILGDNLPILENLINQNTEAHKCAVVTRSMAKGLEPLPHVDDDLFEGKCKIRKTRRQKRNDKNKYVGKANELHLVPPEMSFESQWQIPGNFRESQRSDLSLKPLFEKCVVDENKKSTSLTQNLLHDPFVMINNLLYMADAEKPRLVVPKLHRSMILNLGHTIPWAGHLGQAKTYHRIAQHFYWPGLYKDVAEYCKTCHECQMVSPRKVSDRACLQTLPIMDVPYNRIAMDIIGPLPKSSSGHKYTLVLCDYATRYP</sequence>
<evidence type="ECO:0000313" key="6">
    <source>
        <dbReference type="Ensembl" id="ENSOMEP00000025760.1"/>
    </source>
</evidence>
<keyword evidence="2" id="KW-0862">Zinc</keyword>
<dbReference type="InterPro" id="IPR001878">
    <property type="entry name" value="Znf_CCHC"/>
</dbReference>
<dbReference type="Gene3D" id="2.40.70.10">
    <property type="entry name" value="Acid Proteases"/>
    <property type="match status" value="1"/>
</dbReference>
<reference evidence="6" key="2">
    <citation type="submission" date="2025-09" db="UniProtKB">
        <authorList>
            <consortium name="Ensembl"/>
        </authorList>
    </citation>
    <scope>IDENTIFICATION</scope>
</reference>
<keyword evidence="2" id="KW-0479">Metal-binding</keyword>
<evidence type="ECO:0000313" key="7">
    <source>
        <dbReference type="Proteomes" id="UP000261560"/>
    </source>
</evidence>
<dbReference type="SMART" id="SM00431">
    <property type="entry name" value="SCAN"/>
    <property type="match status" value="1"/>
</dbReference>
<dbReference type="OMA" id="ARNDEYQ"/>
<dbReference type="InterPro" id="IPR038269">
    <property type="entry name" value="SCAN_sf"/>
</dbReference>
<dbReference type="InterPro" id="IPR036875">
    <property type="entry name" value="Znf_CCHC_sf"/>
</dbReference>
<dbReference type="InterPro" id="IPR041588">
    <property type="entry name" value="Integrase_H2C2"/>
</dbReference>
<feature type="region of interest" description="Disordered" evidence="3">
    <location>
        <begin position="1"/>
        <end position="54"/>
    </location>
</feature>
<accession>A0A3B3D8P6</accession>
<evidence type="ECO:0000256" key="3">
    <source>
        <dbReference type="SAM" id="MobiDB-lite"/>
    </source>
</evidence>
<dbReference type="PROSITE" id="PS50158">
    <property type="entry name" value="ZF_CCHC"/>
    <property type="match status" value="1"/>
</dbReference>
<dbReference type="CDD" id="cd00303">
    <property type="entry name" value="retropepsin_like"/>
    <property type="match status" value="1"/>
</dbReference>
<dbReference type="Proteomes" id="UP000261560">
    <property type="component" value="Unplaced"/>
</dbReference>
<dbReference type="PROSITE" id="PS50804">
    <property type="entry name" value="SCAN_BOX"/>
    <property type="match status" value="1"/>
</dbReference>
<dbReference type="SUPFAM" id="SSF50630">
    <property type="entry name" value="Acid proteases"/>
    <property type="match status" value="1"/>
</dbReference>
<dbReference type="SUPFAM" id="SSF47353">
    <property type="entry name" value="Retrovirus capsid dimerization domain-like"/>
    <property type="match status" value="1"/>
</dbReference>
<protein>
    <recommendedName>
        <fullName evidence="1">Gypsy retrotransposon integrase-like protein 1</fullName>
    </recommendedName>
</protein>
<dbReference type="SUPFAM" id="SSF57756">
    <property type="entry name" value="Retrovirus zinc finger-like domains"/>
    <property type="match status" value="1"/>
</dbReference>
<name>A0A3B3D8P6_ORYME</name>
<reference evidence="6" key="1">
    <citation type="submission" date="2025-08" db="UniProtKB">
        <authorList>
            <consortium name="Ensembl"/>
        </authorList>
    </citation>
    <scope>IDENTIFICATION</scope>
</reference>
<dbReference type="GeneTree" id="ENSGT00940000159113"/>
<dbReference type="Ensembl" id="ENSOMET00000006291.1">
    <property type="protein sequence ID" value="ENSOMEP00000025760.1"/>
    <property type="gene ID" value="ENSOMEG00000007196.1"/>
</dbReference>
<feature type="region of interest" description="Disordered" evidence="3">
    <location>
        <begin position="95"/>
        <end position="171"/>
    </location>
</feature>
<evidence type="ECO:0000256" key="1">
    <source>
        <dbReference type="ARBA" id="ARBA00039658"/>
    </source>
</evidence>
<feature type="compositionally biased region" description="Basic and acidic residues" evidence="3">
    <location>
        <begin position="95"/>
        <end position="106"/>
    </location>
</feature>
<dbReference type="FunFam" id="1.10.340.70:FF:000001">
    <property type="entry name" value="Retrovirus-related Pol polyprotein from transposon gypsy-like Protein"/>
    <property type="match status" value="1"/>
</dbReference>
<feature type="domain" description="CCHC-type" evidence="4">
    <location>
        <begin position="374"/>
        <end position="388"/>
    </location>
</feature>
<dbReference type="InterPro" id="IPR003309">
    <property type="entry name" value="SCAN_dom"/>
</dbReference>
<dbReference type="CDD" id="cd07936">
    <property type="entry name" value="SCAN"/>
    <property type="match status" value="1"/>
</dbReference>
<dbReference type="AlphaFoldDB" id="A0A3B3D8P6"/>
<dbReference type="SMART" id="SM00343">
    <property type="entry name" value="ZnF_C2HC"/>
    <property type="match status" value="1"/>
</dbReference>
<dbReference type="GO" id="GO:0003676">
    <property type="term" value="F:nucleic acid binding"/>
    <property type="evidence" value="ECO:0007669"/>
    <property type="project" value="InterPro"/>
</dbReference>